<name>A0ABY6D142_9BACT</name>
<evidence type="ECO:0000256" key="1">
    <source>
        <dbReference type="ARBA" id="ARBA00023235"/>
    </source>
</evidence>
<organism evidence="3 4">
    <name type="scientific">Reichenbachiella carrageenanivorans</name>
    <dbReference type="NCBI Taxonomy" id="2979869"/>
    <lineage>
        <taxon>Bacteria</taxon>
        <taxon>Pseudomonadati</taxon>
        <taxon>Bacteroidota</taxon>
        <taxon>Cytophagia</taxon>
        <taxon>Cytophagales</taxon>
        <taxon>Reichenbachiellaceae</taxon>
        <taxon>Reichenbachiella</taxon>
    </lineage>
</organism>
<keyword evidence="4" id="KW-1185">Reference proteome</keyword>
<dbReference type="InterPro" id="IPR001920">
    <property type="entry name" value="Asp/Glu_race"/>
</dbReference>
<dbReference type="InterPro" id="IPR033134">
    <property type="entry name" value="Asp/Glu_racemase_AS_2"/>
</dbReference>
<dbReference type="SUPFAM" id="SSF53681">
    <property type="entry name" value="Aspartate/glutamate racemase"/>
    <property type="match status" value="2"/>
</dbReference>
<accession>A0ABY6D142</accession>
<feature type="chain" id="PRO_5046132967" evidence="2">
    <location>
        <begin position="19"/>
        <end position="506"/>
    </location>
</feature>
<evidence type="ECO:0000313" key="3">
    <source>
        <dbReference type="EMBL" id="UXX79866.1"/>
    </source>
</evidence>
<dbReference type="PROSITE" id="PS00924">
    <property type="entry name" value="ASP_GLU_RACEMASE_2"/>
    <property type="match status" value="1"/>
</dbReference>
<reference evidence="3" key="1">
    <citation type="submission" date="2022-10" db="EMBL/GenBank/DDBJ databases">
        <title>Comparative genomics and taxonomic characterization of three novel marine species of genus Reichenbachiella exhibiting antioxidant and polysaccharide degradation activities.</title>
        <authorList>
            <person name="Muhammad N."/>
            <person name="Lee Y.-J."/>
            <person name="Ko J."/>
            <person name="Kim S.-G."/>
        </authorList>
    </citation>
    <scope>NUCLEOTIDE SEQUENCE</scope>
    <source>
        <strain evidence="3">Wsw4-B4</strain>
    </source>
</reference>
<dbReference type="PANTHER" id="PTHR21198">
    <property type="entry name" value="GLUTAMATE RACEMASE"/>
    <property type="match status" value="1"/>
</dbReference>
<dbReference type="PANTHER" id="PTHR21198:SF2">
    <property type="entry name" value="GLUTAMATE RACEMASE"/>
    <property type="match status" value="1"/>
</dbReference>
<dbReference type="PROSITE" id="PS00923">
    <property type="entry name" value="ASP_GLU_RACEMASE_1"/>
    <property type="match status" value="1"/>
</dbReference>
<feature type="signal peptide" evidence="2">
    <location>
        <begin position="1"/>
        <end position="18"/>
    </location>
</feature>
<dbReference type="Proteomes" id="UP001062165">
    <property type="component" value="Chromosome"/>
</dbReference>
<gene>
    <name evidence="3" type="ORF">N7E81_01945</name>
</gene>
<sequence length="506" mass="56622">MRIFKPHFLLFLVGLVFACQSPNSPVDTDIRRTIIGDEKSFYHIDFENYPANRKSLPIGVFDSGTGGLTVLKAIVNFDEYGGESHALGADGVQDFAGESFIYLGDQANMPYGNYSNAGKVDLLKEHIIKDAQFLLGNKYYTGPEDSVYQSDKDPVKAIVVACNTATAYGKSDLDDFLQMAHSDVKVIGVIDAGVRGALELFGQDENGIVGVLATAGTVASKGYKSALDKYIKELGYTGHIEVFDQGGVGIAEAVDEDANYFVRGLKTPRESYKGPDLSGDLKIDKTLLDIYNFDYDAGKMLCDAASADDCSIMQINDAENYVRYHLVTLLEKIRKSESSNQLKTIILGCTHYPYLTEEISKVLTELYNYQNQEGQLIYRSYMVEHITLVDPAVNTARELFAHLQESALFSETNRIENSEFYISVPNQTNQHIQTDKQGNFTYDYKYGRQAGQNQEFVKVVPFSKKNISSDILERFKQQIPNVYELMVKFNETNPKAEYLSPFDKIQ</sequence>
<keyword evidence="2" id="KW-0732">Signal</keyword>
<evidence type="ECO:0000256" key="2">
    <source>
        <dbReference type="SAM" id="SignalP"/>
    </source>
</evidence>
<proteinExistence type="predicted"/>
<dbReference type="Gene3D" id="3.40.50.1860">
    <property type="match status" value="2"/>
</dbReference>
<dbReference type="PROSITE" id="PS51257">
    <property type="entry name" value="PROKAR_LIPOPROTEIN"/>
    <property type="match status" value="1"/>
</dbReference>
<dbReference type="RefSeq" id="WP_263051597.1">
    <property type="nucleotide sequence ID" value="NZ_CP106735.1"/>
</dbReference>
<dbReference type="InterPro" id="IPR018187">
    <property type="entry name" value="Asp/Glu_racemase_AS_1"/>
</dbReference>
<evidence type="ECO:0000313" key="4">
    <source>
        <dbReference type="Proteomes" id="UP001062165"/>
    </source>
</evidence>
<keyword evidence="1" id="KW-0413">Isomerase</keyword>
<dbReference type="EMBL" id="CP106735">
    <property type="protein sequence ID" value="UXX79866.1"/>
    <property type="molecule type" value="Genomic_DNA"/>
</dbReference>
<protein>
    <submittedName>
        <fullName evidence="3">Asp/Glu/hydantoin racemase</fullName>
    </submittedName>
</protein>